<sequence>MSSSTPLPEFILFGDSLTEWGFDPTTLGYGHHLEKMYAGKARVVNEGQAGYTTTSLASDFARIIDRATSPSAAPTLLFTILLGANDACIIGETEYVPWHTFSANIRNFLETILTQDAMSETKIVLITPPPINVPEGLMDEGDEGAIEDANKWKREGPRYKTYMSKKRYAEGLMEIANEYAETGRVIGVDFWKGCVEEKISEDGGTWEEVEESGMWPGCGLVGAKMFEKGWFWDGLHLDVKGYAVLNRIVVEEVVRKWPELAAERM</sequence>
<proteinExistence type="predicted"/>
<organism evidence="1 2">
    <name type="scientific">Paraphoma chrysanthemicola</name>
    <dbReference type="NCBI Taxonomy" id="798071"/>
    <lineage>
        <taxon>Eukaryota</taxon>
        <taxon>Fungi</taxon>
        <taxon>Dikarya</taxon>
        <taxon>Ascomycota</taxon>
        <taxon>Pezizomycotina</taxon>
        <taxon>Dothideomycetes</taxon>
        <taxon>Pleosporomycetidae</taxon>
        <taxon>Pleosporales</taxon>
        <taxon>Pleosporineae</taxon>
        <taxon>Phaeosphaeriaceae</taxon>
        <taxon>Paraphoma</taxon>
    </lineage>
</organism>
<evidence type="ECO:0000313" key="1">
    <source>
        <dbReference type="EMBL" id="KAH7089016.1"/>
    </source>
</evidence>
<gene>
    <name evidence="1" type="ORF">FB567DRAFT_322662</name>
</gene>
<dbReference type="EMBL" id="JAGMVJ010000007">
    <property type="protein sequence ID" value="KAH7089016.1"/>
    <property type="molecule type" value="Genomic_DNA"/>
</dbReference>
<comment type="caution">
    <text evidence="1">The sequence shown here is derived from an EMBL/GenBank/DDBJ whole genome shotgun (WGS) entry which is preliminary data.</text>
</comment>
<dbReference type="PANTHER" id="PTHR14209">
    <property type="entry name" value="ISOAMYL ACETATE-HYDROLYZING ESTERASE 1"/>
    <property type="match status" value="1"/>
</dbReference>
<dbReference type="Gene3D" id="3.40.50.1110">
    <property type="entry name" value="SGNH hydrolase"/>
    <property type="match status" value="1"/>
</dbReference>
<dbReference type="Pfam" id="PF00657">
    <property type="entry name" value="Lipase_GDSL"/>
    <property type="match status" value="1"/>
</dbReference>
<dbReference type="SUPFAM" id="SSF52266">
    <property type="entry name" value="SGNH hydrolase"/>
    <property type="match status" value="1"/>
</dbReference>
<dbReference type="OrthoDB" id="671439at2759"/>
<evidence type="ECO:0000313" key="2">
    <source>
        <dbReference type="Proteomes" id="UP000813461"/>
    </source>
</evidence>
<dbReference type="InterPro" id="IPR001087">
    <property type="entry name" value="GDSL"/>
</dbReference>
<dbReference type="InterPro" id="IPR036514">
    <property type="entry name" value="SGNH_hydro_sf"/>
</dbReference>
<dbReference type="GO" id="GO:0016788">
    <property type="term" value="F:hydrolase activity, acting on ester bonds"/>
    <property type="evidence" value="ECO:0007669"/>
    <property type="project" value="InterPro"/>
</dbReference>
<name>A0A8K0VZF4_9PLEO</name>
<keyword evidence="1" id="KW-0378">Hydrolase</keyword>
<dbReference type="Proteomes" id="UP000813461">
    <property type="component" value="Unassembled WGS sequence"/>
</dbReference>
<dbReference type="InterPro" id="IPR045136">
    <property type="entry name" value="Iah1-like"/>
</dbReference>
<dbReference type="PANTHER" id="PTHR14209:SF19">
    <property type="entry name" value="ISOAMYL ACETATE-HYDROLYZING ESTERASE 1 HOMOLOG"/>
    <property type="match status" value="1"/>
</dbReference>
<dbReference type="AlphaFoldDB" id="A0A8K0VZF4"/>
<protein>
    <submittedName>
        <fullName evidence="1">SGNH hydrolase-type esterase domain-containing protein</fullName>
    </submittedName>
</protein>
<accession>A0A8K0VZF4</accession>
<reference evidence="1" key="1">
    <citation type="journal article" date="2021" name="Nat. Commun.">
        <title>Genetic determinants of endophytism in the Arabidopsis root mycobiome.</title>
        <authorList>
            <person name="Mesny F."/>
            <person name="Miyauchi S."/>
            <person name="Thiergart T."/>
            <person name="Pickel B."/>
            <person name="Atanasova L."/>
            <person name="Karlsson M."/>
            <person name="Huettel B."/>
            <person name="Barry K.W."/>
            <person name="Haridas S."/>
            <person name="Chen C."/>
            <person name="Bauer D."/>
            <person name="Andreopoulos W."/>
            <person name="Pangilinan J."/>
            <person name="LaButti K."/>
            <person name="Riley R."/>
            <person name="Lipzen A."/>
            <person name="Clum A."/>
            <person name="Drula E."/>
            <person name="Henrissat B."/>
            <person name="Kohler A."/>
            <person name="Grigoriev I.V."/>
            <person name="Martin F.M."/>
            <person name="Hacquard S."/>
        </authorList>
    </citation>
    <scope>NUCLEOTIDE SEQUENCE</scope>
    <source>
        <strain evidence="1">MPI-SDFR-AT-0120</strain>
    </source>
</reference>
<keyword evidence="2" id="KW-1185">Reference proteome</keyword>